<name>A0ABS7KZP1_CLOSR</name>
<sequence length="132" mass="16019">MGINVNKIPKEEIYKFSEEVEKFLKMLNGTTIQSNYKNEIYDIEKQKNKLEKLVLNFKPTLYEEYSMKTKRAYQEMIYAKKEFERVVKEKCFESVIDEKKDIYKEKAQTYENTKEYRNKLKEALDEKDSCIH</sequence>
<evidence type="ECO:0000313" key="2">
    <source>
        <dbReference type="Proteomes" id="UP001299068"/>
    </source>
</evidence>
<evidence type="ECO:0008006" key="3">
    <source>
        <dbReference type="Google" id="ProtNLM"/>
    </source>
</evidence>
<comment type="caution">
    <text evidence="1">The sequence shown here is derived from an EMBL/GenBank/DDBJ whole genome shotgun (WGS) entry which is preliminary data.</text>
</comment>
<reference evidence="1 2" key="1">
    <citation type="journal article" date="2021" name="Cell Host Microbe">
        <title>in vivo commensal control of Clostridioides difficile virulence.</title>
        <authorList>
            <person name="Girinathan B.P."/>
            <person name="Dibenedetto N."/>
            <person name="Worley J.N."/>
            <person name="Peltier J."/>
            <person name="Arrieta-Ortiz M.L."/>
            <person name="Rupa Christinal Immanuel S."/>
            <person name="Lavin R."/>
            <person name="Delaney M.L."/>
            <person name="Cummins C."/>
            <person name="Hoffmann M."/>
            <person name="Luo Y."/>
            <person name="Gonzalez-Escalona N."/>
            <person name="Allard M."/>
            <person name="Onderdonk A.B."/>
            <person name="Gerber G.K."/>
            <person name="Sonenshein A.L."/>
            <person name="Baliga N."/>
            <person name="Dupuy B."/>
            <person name="Bry L."/>
        </authorList>
    </citation>
    <scope>NUCLEOTIDE SEQUENCE [LARGE SCALE GENOMIC DNA]</scope>
    <source>
        <strain evidence="1 2">DSM 599</strain>
    </source>
</reference>
<accession>A0ABS7KZP1</accession>
<dbReference type="Proteomes" id="UP001299068">
    <property type="component" value="Unassembled WGS sequence"/>
</dbReference>
<evidence type="ECO:0000313" key="1">
    <source>
        <dbReference type="EMBL" id="MBY0756283.1"/>
    </source>
</evidence>
<keyword evidence="2" id="KW-1185">Reference proteome</keyword>
<proteinExistence type="predicted"/>
<organism evidence="1 2">
    <name type="scientific">Clostridium sardiniense</name>
    <name type="common">Clostridium absonum</name>
    <dbReference type="NCBI Taxonomy" id="29369"/>
    <lineage>
        <taxon>Bacteria</taxon>
        <taxon>Bacillati</taxon>
        <taxon>Bacillota</taxon>
        <taxon>Clostridia</taxon>
        <taxon>Eubacteriales</taxon>
        <taxon>Clostridiaceae</taxon>
        <taxon>Clostridium</taxon>
    </lineage>
</organism>
<dbReference type="RefSeq" id="WP_221861546.1">
    <property type="nucleotide sequence ID" value="NZ_JAIKTU010000010.1"/>
</dbReference>
<protein>
    <recommendedName>
        <fullName evidence="3">Flagellar FliJ protein</fullName>
    </recommendedName>
</protein>
<gene>
    <name evidence="1" type="ORF">K5V21_12580</name>
</gene>
<dbReference type="EMBL" id="JAIKTU010000010">
    <property type="protein sequence ID" value="MBY0756283.1"/>
    <property type="molecule type" value="Genomic_DNA"/>
</dbReference>